<comment type="caution">
    <text evidence="6">The sequence shown here is derived from an EMBL/GenBank/DDBJ whole genome shotgun (WGS) entry which is preliminary data.</text>
</comment>
<proteinExistence type="predicted"/>
<dbReference type="Pfam" id="PF14525">
    <property type="entry name" value="AraC_binding_2"/>
    <property type="match status" value="1"/>
</dbReference>
<dbReference type="Proteomes" id="UP000733379">
    <property type="component" value="Unassembled WGS sequence"/>
</dbReference>
<protein>
    <submittedName>
        <fullName evidence="6">Helix-turn-helix domain-containing protein</fullName>
    </submittedName>
</protein>
<keyword evidence="7" id="KW-1185">Reference proteome</keyword>
<evidence type="ECO:0000256" key="2">
    <source>
        <dbReference type="ARBA" id="ARBA00023125"/>
    </source>
</evidence>
<dbReference type="Gene3D" id="1.10.10.60">
    <property type="entry name" value="Homeodomain-like"/>
    <property type="match status" value="1"/>
</dbReference>
<dbReference type="PANTHER" id="PTHR46796:SF6">
    <property type="entry name" value="ARAC SUBFAMILY"/>
    <property type="match status" value="1"/>
</dbReference>
<evidence type="ECO:0000313" key="5">
    <source>
        <dbReference type="EMBL" id="MBU3062502.1"/>
    </source>
</evidence>
<dbReference type="Pfam" id="PF12833">
    <property type="entry name" value="HTH_18"/>
    <property type="match status" value="1"/>
</dbReference>
<dbReference type="PANTHER" id="PTHR46796">
    <property type="entry name" value="HTH-TYPE TRANSCRIPTIONAL ACTIVATOR RHAS-RELATED"/>
    <property type="match status" value="1"/>
</dbReference>
<dbReference type="SUPFAM" id="SSF46689">
    <property type="entry name" value="Homeodomain-like"/>
    <property type="match status" value="1"/>
</dbReference>
<evidence type="ECO:0000256" key="1">
    <source>
        <dbReference type="ARBA" id="ARBA00023015"/>
    </source>
</evidence>
<keyword evidence="1" id="KW-0805">Transcription regulation</keyword>
<evidence type="ECO:0000256" key="3">
    <source>
        <dbReference type="ARBA" id="ARBA00023163"/>
    </source>
</evidence>
<accession>A0ABS6B5Y2</accession>
<sequence>MTDAEYRKEAFSTDDEDPAASWDEYLRHRQGTVGLRFRADEFSSTAFAQNVGQFQIVEFTTATLDYRRSQRNVRADGDNSYRLFVPLQGHFKLEQGDSREIFHPGKVGFFHWGRPVWMTHDETISALIMTVPERSIDPARAAAAPLALDEKRPLVHALETQVRLLAEAEGWTAADFSVAFSSALTLLDGALNLSPAIKSGKRATDAERARLLIKIHANDPRVNPETIATMLGIGERTLYKVLKSAGYPSPGAMLRTIRIERAHRRLSTALPVDMDRIAFEEGFPSTRRFREAYREHYGQTPARMREQLFGARTAG</sequence>
<reference evidence="6 7" key="1">
    <citation type="submission" date="2021-06" db="EMBL/GenBank/DDBJ databases">
        <title>Actinomycetes sequencing.</title>
        <authorList>
            <person name="Shan Q."/>
        </authorList>
    </citation>
    <scope>NUCLEOTIDE SEQUENCE [LARGE SCALE GENOMIC DNA]</scope>
    <source>
        <strain evidence="6 7">NEAU-G5</strain>
    </source>
</reference>
<dbReference type="InterPro" id="IPR018062">
    <property type="entry name" value="HTH_AraC-typ_CS"/>
</dbReference>
<dbReference type="PROSITE" id="PS01124">
    <property type="entry name" value="HTH_ARAC_FAMILY_2"/>
    <property type="match status" value="1"/>
</dbReference>
<dbReference type="InterPro" id="IPR050204">
    <property type="entry name" value="AraC_XylS_family_regulators"/>
</dbReference>
<evidence type="ECO:0000313" key="6">
    <source>
        <dbReference type="EMBL" id="MBU3065664.1"/>
    </source>
</evidence>
<dbReference type="InterPro" id="IPR035418">
    <property type="entry name" value="AraC-bd_2"/>
</dbReference>
<dbReference type="EMBL" id="JAHKNI010000011">
    <property type="protein sequence ID" value="MBU3065664.1"/>
    <property type="molecule type" value="Genomic_DNA"/>
</dbReference>
<dbReference type="InterPro" id="IPR009057">
    <property type="entry name" value="Homeodomain-like_sf"/>
</dbReference>
<organism evidence="6 7">
    <name type="scientific">Nocardia albiluteola</name>
    <dbReference type="NCBI Taxonomy" id="2842303"/>
    <lineage>
        <taxon>Bacteria</taxon>
        <taxon>Bacillati</taxon>
        <taxon>Actinomycetota</taxon>
        <taxon>Actinomycetes</taxon>
        <taxon>Mycobacteriales</taxon>
        <taxon>Nocardiaceae</taxon>
        <taxon>Nocardia</taxon>
    </lineage>
</organism>
<keyword evidence="3" id="KW-0804">Transcription</keyword>
<keyword evidence="2" id="KW-0238">DNA-binding</keyword>
<feature type="domain" description="HTH araC/xylS-type" evidence="4">
    <location>
        <begin position="207"/>
        <end position="307"/>
    </location>
</feature>
<dbReference type="PROSITE" id="PS00041">
    <property type="entry name" value="HTH_ARAC_FAMILY_1"/>
    <property type="match status" value="1"/>
</dbReference>
<gene>
    <name evidence="5" type="ORF">KO481_13340</name>
    <name evidence="6" type="ORF">KO481_29570</name>
</gene>
<dbReference type="EMBL" id="JAHKNI010000004">
    <property type="protein sequence ID" value="MBU3062502.1"/>
    <property type="molecule type" value="Genomic_DNA"/>
</dbReference>
<name>A0ABS6B5Y2_9NOCA</name>
<dbReference type="SMART" id="SM00342">
    <property type="entry name" value="HTH_ARAC"/>
    <property type="match status" value="1"/>
</dbReference>
<dbReference type="RefSeq" id="WP_215917431.1">
    <property type="nucleotide sequence ID" value="NZ_JAHKNI010000004.1"/>
</dbReference>
<evidence type="ECO:0000313" key="7">
    <source>
        <dbReference type="Proteomes" id="UP000733379"/>
    </source>
</evidence>
<evidence type="ECO:0000259" key="4">
    <source>
        <dbReference type="PROSITE" id="PS01124"/>
    </source>
</evidence>
<dbReference type="InterPro" id="IPR018060">
    <property type="entry name" value="HTH_AraC"/>
</dbReference>